<sequence>MKIPSEKLKPFTTEIAPECSKLISSLKNAGDFTIFVKGLDNITEWCSVFGKDEEEIMSVDKNESQEAQIISVLRFTSLLFENTFGRSIYCSMDRLIKLLDSRKIWIVVATLRLLMVVSKCSRFITQHLNSDVRLELYSKLMAILEIWAGKLRLTPFAEFCSADFSYSHGFSIQPIPEMDEFVSFNVSLNELKKYISESTAELKDSEKQFAFTKLRFLHSIKNQNERFYQIIARLISSSIICKVFLNFFSVYLLLFSILTPLFSFNHSLSGSGFSSRADKGVDDLKLWGRTGYPKSIYFSTFSVYSRCLIADDSRLNGLSNEQFIEQCCSVLHFEPTTKYQALADTLKTEALKTLASIVFLEKTKKIQFIVDTLGLKTYHGFCPSLLRNCIERLKAGKLEANGDLSAAFVTSLFSLVYHVAGFEYGGDALNRSSLVPVLLGVVKTYSLPEQYISYVTRSVRIIDILTGIDVAQFNSNGGTDAIIKRFSVSRG</sequence>
<dbReference type="Proteomes" id="UP001497535">
    <property type="component" value="Unassembled WGS sequence"/>
</dbReference>
<proteinExistence type="predicted"/>
<accession>A0ACB0YWD2</accession>
<evidence type="ECO:0000313" key="2">
    <source>
        <dbReference type="Proteomes" id="UP001497535"/>
    </source>
</evidence>
<protein>
    <submittedName>
        <fullName evidence="1">Uncharacterized protein</fullName>
    </submittedName>
</protein>
<keyword evidence="2" id="KW-1185">Reference proteome</keyword>
<dbReference type="EMBL" id="CAVMJV010000020">
    <property type="protein sequence ID" value="CAK5066329.1"/>
    <property type="molecule type" value="Genomic_DNA"/>
</dbReference>
<evidence type="ECO:0000313" key="1">
    <source>
        <dbReference type="EMBL" id="CAK5066329.1"/>
    </source>
</evidence>
<gene>
    <name evidence="1" type="ORF">MENTE1834_LOCUS17528</name>
</gene>
<name>A0ACB0YWD2_MELEN</name>
<organism evidence="1 2">
    <name type="scientific">Meloidogyne enterolobii</name>
    <name type="common">Root-knot nematode worm</name>
    <name type="synonym">Meloidogyne mayaguensis</name>
    <dbReference type="NCBI Taxonomy" id="390850"/>
    <lineage>
        <taxon>Eukaryota</taxon>
        <taxon>Metazoa</taxon>
        <taxon>Ecdysozoa</taxon>
        <taxon>Nematoda</taxon>
        <taxon>Chromadorea</taxon>
        <taxon>Rhabditida</taxon>
        <taxon>Tylenchina</taxon>
        <taxon>Tylenchomorpha</taxon>
        <taxon>Tylenchoidea</taxon>
        <taxon>Meloidogynidae</taxon>
        <taxon>Meloidogyninae</taxon>
        <taxon>Meloidogyne</taxon>
    </lineage>
</organism>
<reference evidence="1" key="1">
    <citation type="submission" date="2023-11" db="EMBL/GenBank/DDBJ databases">
        <authorList>
            <person name="Poullet M."/>
        </authorList>
    </citation>
    <scope>NUCLEOTIDE SEQUENCE</scope>
    <source>
        <strain evidence="1">E1834</strain>
    </source>
</reference>
<comment type="caution">
    <text evidence="1">The sequence shown here is derived from an EMBL/GenBank/DDBJ whole genome shotgun (WGS) entry which is preliminary data.</text>
</comment>